<name>A0A2J7PBQ4_9NEOP</name>
<reference evidence="4 5" key="1">
    <citation type="submission" date="2017-12" db="EMBL/GenBank/DDBJ databases">
        <title>Hemimetabolous genomes reveal molecular basis of termite eusociality.</title>
        <authorList>
            <person name="Harrison M.C."/>
            <person name="Jongepier E."/>
            <person name="Robertson H.M."/>
            <person name="Arning N."/>
            <person name="Bitard-Feildel T."/>
            <person name="Chao H."/>
            <person name="Childers C.P."/>
            <person name="Dinh H."/>
            <person name="Doddapaneni H."/>
            <person name="Dugan S."/>
            <person name="Gowin J."/>
            <person name="Greiner C."/>
            <person name="Han Y."/>
            <person name="Hu H."/>
            <person name="Hughes D.S.T."/>
            <person name="Huylmans A.-K."/>
            <person name="Kemena C."/>
            <person name="Kremer L.P.M."/>
            <person name="Lee S.L."/>
            <person name="Lopez-Ezquerra A."/>
            <person name="Mallet L."/>
            <person name="Monroy-Kuhn J.M."/>
            <person name="Moser A."/>
            <person name="Murali S.C."/>
            <person name="Muzny D.M."/>
            <person name="Otani S."/>
            <person name="Piulachs M.-D."/>
            <person name="Poelchau M."/>
            <person name="Qu J."/>
            <person name="Schaub F."/>
            <person name="Wada-Katsumata A."/>
            <person name="Worley K.C."/>
            <person name="Xie Q."/>
            <person name="Ylla G."/>
            <person name="Poulsen M."/>
            <person name="Gibbs R.A."/>
            <person name="Schal C."/>
            <person name="Richards S."/>
            <person name="Belles X."/>
            <person name="Korb J."/>
            <person name="Bornberg-Bauer E."/>
        </authorList>
    </citation>
    <scope>NUCLEOTIDE SEQUENCE [LARGE SCALE GENOMIC DNA]</scope>
    <source>
        <tissue evidence="4">Whole body</tissue>
    </source>
</reference>
<evidence type="ECO:0000259" key="3">
    <source>
        <dbReference type="PROSITE" id="PS50157"/>
    </source>
</evidence>
<feature type="region of interest" description="Disordered" evidence="2">
    <location>
        <begin position="650"/>
        <end position="681"/>
    </location>
</feature>
<dbReference type="AlphaFoldDB" id="A0A2J7PBQ4"/>
<accession>A0A2J7PBQ4</accession>
<dbReference type="Proteomes" id="UP000235965">
    <property type="component" value="Unassembled WGS sequence"/>
</dbReference>
<keyword evidence="5" id="KW-1185">Reference proteome</keyword>
<evidence type="ECO:0000256" key="1">
    <source>
        <dbReference type="PROSITE-ProRule" id="PRU00042"/>
    </source>
</evidence>
<sequence>MPATTLARNSNEEQCEPINLEKKTQKISKYCSATLCGLSPPLSSTDIFPTWASGGLHTPEYTEDSDINAVNSIQTDHTKCAERNLVRICGRSRGRKTLGTCTVTVNTRNKTKCGTQMALYSKRYLADAIGHRYGNSGRGKGNSCKFCRSNITHPSVAKQSEDTKRKHTKLTVIRNNQKNDGRIKKTCPRRTKGQGLSNNNKSLSTLGSLDTDQLRFQEYLFTGNAEQISHHIMKKRFINRFLITSNQELVRKRGMQTSTLKERIETVTSASPCVPETNNIQRNYELINNGQQQWPSGRKSSLITIDCSSPDTTSTENKNSTAVATSSFQNNKQQMKRLSEYSAPLATEYQQNFIPVSDNIHNICTPYYPQEASGIPYNDNYFPSHQNNEGEQCTDKYENTSMWGEIIKFNRGQEFPLDEVRRHADQQNEYHEENTIQNGYQNLANEIEANHYAYQLQCKTSKLNNEDLQQVETYHHTDTFRCTYDCCRSNQPMSTQNSAICQQSSEILKLDEIQNYELPSPQINSFAGVRQSTVAINENIHNQQIINNLECANVLPDTEIFQGVHWQKLDSCSGHKTAAMQGKHVNNEESIAHNWERHRTSSYSGLPYDYRIHLPTDSNSLSKPEGKFPQPSSQSIENFRLKEVVHLSDDRKVMQKGSKKKCAKNQRRRREPKGKSKPDKSYVCLTCGKREQYNVLLKRHMELHHGNSSIQK</sequence>
<dbReference type="InParanoid" id="A0A2J7PBQ4"/>
<keyword evidence="1" id="KW-0479">Metal-binding</keyword>
<gene>
    <name evidence="4" type="ORF">B7P43_G13148</name>
</gene>
<dbReference type="InterPro" id="IPR013087">
    <property type="entry name" value="Znf_C2H2_type"/>
</dbReference>
<evidence type="ECO:0000313" key="4">
    <source>
        <dbReference type="EMBL" id="PNF13752.1"/>
    </source>
</evidence>
<keyword evidence="1" id="KW-0863">Zinc-finger</keyword>
<dbReference type="EMBL" id="NEVH01027078">
    <property type="protein sequence ID" value="PNF13752.1"/>
    <property type="molecule type" value="Genomic_DNA"/>
</dbReference>
<feature type="compositionally biased region" description="Basic residues" evidence="2">
    <location>
        <begin position="657"/>
        <end position="672"/>
    </location>
</feature>
<dbReference type="PROSITE" id="PS50157">
    <property type="entry name" value="ZINC_FINGER_C2H2_2"/>
    <property type="match status" value="1"/>
</dbReference>
<feature type="region of interest" description="Disordered" evidence="2">
    <location>
        <begin position="616"/>
        <end position="635"/>
    </location>
</feature>
<comment type="caution">
    <text evidence="4">The sequence shown here is derived from an EMBL/GenBank/DDBJ whole genome shotgun (WGS) entry which is preliminary data.</text>
</comment>
<keyword evidence="1" id="KW-0862">Zinc</keyword>
<protein>
    <recommendedName>
        <fullName evidence="3">C2H2-type domain-containing protein</fullName>
    </recommendedName>
</protein>
<dbReference type="GO" id="GO:0008270">
    <property type="term" value="F:zinc ion binding"/>
    <property type="evidence" value="ECO:0007669"/>
    <property type="project" value="UniProtKB-KW"/>
</dbReference>
<proteinExistence type="predicted"/>
<feature type="domain" description="C2H2-type" evidence="3">
    <location>
        <begin position="682"/>
        <end position="709"/>
    </location>
</feature>
<evidence type="ECO:0000313" key="5">
    <source>
        <dbReference type="Proteomes" id="UP000235965"/>
    </source>
</evidence>
<evidence type="ECO:0000256" key="2">
    <source>
        <dbReference type="SAM" id="MobiDB-lite"/>
    </source>
</evidence>
<organism evidence="4 5">
    <name type="scientific">Cryptotermes secundus</name>
    <dbReference type="NCBI Taxonomy" id="105785"/>
    <lineage>
        <taxon>Eukaryota</taxon>
        <taxon>Metazoa</taxon>
        <taxon>Ecdysozoa</taxon>
        <taxon>Arthropoda</taxon>
        <taxon>Hexapoda</taxon>
        <taxon>Insecta</taxon>
        <taxon>Pterygota</taxon>
        <taxon>Neoptera</taxon>
        <taxon>Polyneoptera</taxon>
        <taxon>Dictyoptera</taxon>
        <taxon>Blattodea</taxon>
        <taxon>Blattoidea</taxon>
        <taxon>Termitoidae</taxon>
        <taxon>Kalotermitidae</taxon>
        <taxon>Cryptotermitinae</taxon>
        <taxon>Cryptotermes</taxon>
    </lineage>
</organism>